<name>D0KYY1_HALNC</name>
<keyword evidence="2" id="KW-1185">Reference proteome</keyword>
<dbReference type="PANTHER" id="PTHR37691:SF1">
    <property type="entry name" value="BLR3518 PROTEIN"/>
    <property type="match status" value="1"/>
</dbReference>
<proteinExistence type="predicted"/>
<dbReference type="Pfam" id="PF02635">
    <property type="entry name" value="DsrE"/>
    <property type="match status" value="1"/>
</dbReference>
<dbReference type="AlphaFoldDB" id="D0KYY1"/>
<sequence length="150" mass="16741">MNRRRFLNTLLGVSTLAGFPTVQAWAGEHRKLKHVVYELDEKDPSHELAVLRNVKNNLNASGPTAMHIEIVIHGGGINLLKNAVLDDALQEKINGLKKDGVKFRVCNNTIHANKLDYKNDLYGVSSEDIVPSGVAYLVDRQLEGWAYMHP</sequence>
<reference evidence="1 2" key="1">
    <citation type="submission" date="2009-10" db="EMBL/GenBank/DDBJ databases">
        <title>Complete sequence of Halothiobacillus neapolitanus c2.</title>
        <authorList>
            <consortium name="US DOE Joint Genome Institute"/>
            <person name="Lucas S."/>
            <person name="Copeland A."/>
            <person name="Lapidus A."/>
            <person name="Glavina del Rio T."/>
            <person name="Tice H."/>
            <person name="Bruce D."/>
            <person name="Goodwin L."/>
            <person name="Pitluck S."/>
            <person name="Davenport K."/>
            <person name="Brettin T."/>
            <person name="Detter J.C."/>
            <person name="Han C."/>
            <person name="Tapia R."/>
            <person name="Larimer F."/>
            <person name="Land M."/>
            <person name="Hauser L."/>
            <person name="Kyrpides N."/>
            <person name="Mikhailova N."/>
            <person name="Kerfeld C."/>
            <person name="Cannon G."/>
            <person name="Heinhort S."/>
        </authorList>
    </citation>
    <scope>NUCLEOTIDE SEQUENCE [LARGE SCALE GENOMIC DNA]</scope>
    <source>
        <strain evidence="2">ATCC 23641 / c2</strain>
    </source>
</reference>
<protein>
    <submittedName>
        <fullName evidence="1">Uncharacterized protein</fullName>
    </submittedName>
</protein>
<dbReference type="RefSeq" id="WP_012823690.1">
    <property type="nucleotide sequence ID" value="NC_013422.1"/>
</dbReference>
<dbReference type="eggNOG" id="COG1416">
    <property type="taxonomic scope" value="Bacteria"/>
</dbReference>
<dbReference type="Proteomes" id="UP000009102">
    <property type="component" value="Chromosome"/>
</dbReference>
<dbReference type="InterPro" id="IPR027396">
    <property type="entry name" value="DsrEFH-like"/>
</dbReference>
<dbReference type="InterPro" id="IPR003787">
    <property type="entry name" value="Sulphur_relay_DsrE/F-like"/>
</dbReference>
<accession>D0KYY1</accession>
<dbReference type="STRING" id="555778.Hneap_0805"/>
<dbReference type="SUPFAM" id="SSF75169">
    <property type="entry name" value="DsrEFH-like"/>
    <property type="match status" value="1"/>
</dbReference>
<dbReference type="OrthoDB" id="14053at2"/>
<dbReference type="Gene3D" id="3.40.1260.10">
    <property type="entry name" value="DsrEFH-like"/>
    <property type="match status" value="1"/>
</dbReference>
<dbReference type="KEGG" id="hna:Hneap_0805"/>
<dbReference type="HOGENOM" id="CLU_127515_4_2_6"/>
<evidence type="ECO:0000313" key="1">
    <source>
        <dbReference type="EMBL" id="ACX95654.1"/>
    </source>
</evidence>
<dbReference type="EMBL" id="CP001801">
    <property type="protein sequence ID" value="ACX95654.1"/>
    <property type="molecule type" value="Genomic_DNA"/>
</dbReference>
<organism evidence="1 2">
    <name type="scientific">Halothiobacillus neapolitanus (strain ATCC 23641 / DSM 15147 / CIP 104769 / NCIMB 8539 / c2)</name>
    <name type="common">Thiobacillus neapolitanus</name>
    <dbReference type="NCBI Taxonomy" id="555778"/>
    <lineage>
        <taxon>Bacteria</taxon>
        <taxon>Pseudomonadati</taxon>
        <taxon>Pseudomonadota</taxon>
        <taxon>Gammaproteobacteria</taxon>
        <taxon>Chromatiales</taxon>
        <taxon>Halothiobacillaceae</taxon>
        <taxon>Halothiobacillus</taxon>
    </lineage>
</organism>
<evidence type="ECO:0000313" key="2">
    <source>
        <dbReference type="Proteomes" id="UP000009102"/>
    </source>
</evidence>
<dbReference type="PANTHER" id="PTHR37691">
    <property type="entry name" value="BLR3518 PROTEIN"/>
    <property type="match status" value="1"/>
</dbReference>
<gene>
    <name evidence="1" type="ordered locus">Hneap_0805</name>
</gene>